<dbReference type="AlphaFoldDB" id="A0A0D0D2Z3"/>
<reference evidence="2 3" key="1">
    <citation type="submission" date="2014-04" db="EMBL/GenBank/DDBJ databases">
        <authorList>
            <consortium name="DOE Joint Genome Institute"/>
            <person name="Kuo A."/>
            <person name="Kohler A."/>
            <person name="Jargeat P."/>
            <person name="Nagy L.G."/>
            <person name="Floudas D."/>
            <person name="Copeland A."/>
            <person name="Barry K.W."/>
            <person name="Cichocki N."/>
            <person name="Veneault-Fourrey C."/>
            <person name="LaButti K."/>
            <person name="Lindquist E.A."/>
            <person name="Lipzen A."/>
            <person name="Lundell T."/>
            <person name="Morin E."/>
            <person name="Murat C."/>
            <person name="Sun H."/>
            <person name="Tunlid A."/>
            <person name="Henrissat B."/>
            <person name="Grigoriev I.V."/>
            <person name="Hibbett D.S."/>
            <person name="Martin F."/>
            <person name="Nordberg H.P."/>
            <person name="Cantor M.N."/>
            <person name="Hua S.X."/>
        </authorList>
    </citation>
    <scope>NUCLEOTIDE SEQUENCE [LARGE SCALE GENOMIC DNA]</scope>
    <source>
        <strain evidence="2 3">Ve08.2h10</strain>
    </source>
</reference>
<reference evidence="3" key="2">
    <citation type="submission" date="2015-01" db="EMBL/GenBank/DDBJ databases">
        <title>Evolutionary Origins and Diversification of the Mycorrhizal Mutualists.</title>
        <authorList>
            <consortium name="DOE Joint Genome Institute"/>
            <consortium name="Mycorrhizal Genomics Consortium"/>
            <person name="Kohler A."/>
            <person name="Kuo A."/>
            <person name="Nagy L.G."/>
            <person name="Floudas D."/>
            <person name="Copeland A."/>
            <person name="Barry K.W."/>
            <person name="Cichocki N."/>
            <person name="Veneault-Fourrey C."/>
            <person name="LaButti K."/>
            <person name="Lindquist E.A."/>
            <person name="Lipzen A."/>
            <person name="Lundell T."/>
            <person name="Morin E."/>
            <person name="Murat C."/>
            <person name="Riley R."/>
            <person name="Ohm R."/>
            <person name="Sun H."/>
            <person name="Tunlid A."/>
            <person name="Henrissat B."/>
            <person name="Grigoriev I.V."/>
            <person name="Hibbett D.S."/>
            <person name="Martin F."/>
        </authorList>
    </citation>
    <scope>NUCLEOTIDE SEQUENCE [LARGE SCALE GENOMIC DNA]</scope>
    <source>
        <strain evidence="3">Ve08.2h10</strain>
    </source>
</reference>
<name>A0A0D0D2Z3_9AGAM</name>
<protein>
    <submittedName>
        <fullName evidence="2">Uncharacterized protein</fullName>
    </submittedName>
</protein>
<organism evidence="2 3">
    <name type="scientific">Paxillus rubicundulus Ve08.2h10</name>
    <dbReference type="NCBI Taxonomy" id="930991"/>
    <lineage>
        <taxon>Eukaryota</taxon>
        <taxon>Fungi</taxon>
        <taxon>Dikarya</taxon>
        <taxon>Basidiomycota</taxon>
        <taxon>Agaricomycotina</taxon>
        <taxon>Agaricomycetes</taxon>
        <taxon>Agaricomycetidae</taxon>
        <taxon>Boletales</taxon>
        <taxon>Paxilineae</taxon>
        <taxon>Paxillaceae</taxon>
        <taxon>Paxillus</taxon>
    </lineage>
</organism>
<dbReference type="HOGENOM" id="CLU_541950_0_0_1"/>
<dbReference type="InParanoid" id="A0A0D0D2Z3"/>
<feature type="region of interest" description="Disordered" evidence="1">
    <location>
        <begin position="149"/>
        <end position="206"/>
    </location>
</feature>
<evidence type="ECO:0000313" key="3">
    <source>
        <dbReference type="Proteomes" id="UP000054538"/>
    </source>
</evidence>
<evidence type="ECO:0000313" key="2">
    <source>
        <dbReference type="EMBL" id="KIK77891.1"/>
    </source>
</evidence>
<gene>
    <name evidence="2" type="ORF">PAXRUDRAFT_28727</name>
</gene>
<proteinExistence type="predicted"/>
<feature type="compositionally biased region" description="Basic and acidic residues" evidence="1">
    <location>
        <begin position="177"/>
        <end position="186"/>
    </location>
</feature>
<accession>A0A0D0D2Z3</accession>
<feature type="compositionally biased region" description="Low complexity" evidence="1">
    <location>
        <begin position="149"/>
        <end position="169"/>
    </location>
</feature>
<keyword evidence="3" id="KW-1185">Reference proteome</keyword>
<evidence type="ECO:0000256" key="1">
    <source>
        <dbReference type="SAM" id="MobiDB-lite"/>
    </source>
</evidence>
<dbReference type="EMBL" id="KN826796">
    <property type="protein sequence ID" value="KIK77891.1"/>
    <property type="molecule type" value="Genomic_DNA"/>
</dbReference>
<dbReference type="Proteomes" id="UP000054538">
    <property type="component" value="Unassembled WGS sequence"/>
</dbReference>
<sequence length="503" mass="54184">MLLQLPKARQPSQYGSIRRNCSMNTCVTDVIQFFCGIIIASQTNILVTGIQLAVGCTTFKWAPGTATEVAQASKLLSQSPDPADGNALLGKASEQANQLAPTHQDDDVLLLLLSSHVPSPPASGKMVTGPSDAAAISSSAVASPSHAVVSSSNGVASPSHAVSSPSNAVTGPSIAVDKGKGKEPVHSKRKTLPTGPSHPSGAPHHATHLNPVFTKAYVEAEEDDACQCQRAREQCDAAECAKHEVILYVWTDNGQDPDIYKLQQGFTYLHFFLLADLLAKVRLLLMLDSSRGLSGPLSFKQYNTDRGLWTTFDVVHMVNIDGNNSRILLKHSSITNCNDLNVHLHQLQTGSGPNILTKLINERNPQPLGSISPLVLHLCLMHVISLSSIEDKDEAGEDMKVVKMEALSDDMEVPIILSDSVTPTSKHKRHSYNSVQDFTFNSDSDHSCPSSPAVNQCLQSNIDKHGDTRSDAIDVDDVQVWPVDFHACDIEAGFQKCQQAVHA</sequence>
<dbReference type="OrthoDB" id="2691122at2759"/>